<name>A0A0C3RSM0_PHLG1</name>
<gene>
    <name evidence="2" type="ORF">PHLGIDRAFT_77607</name>
</gene>
<accession>A0A0C3RSM0</accession>
<organism evidence="2 3">
    <name type="scientific">Phlebiopsis gigantea (strain 11061_1 CR5-6)</name>
    <name type="common">White-rot fungus</name>
    <name type="synonym">Peniophora gigantea</name>
    <dbReference type="NCBI Taxonomy" id="745531"/>
    <lineage>
        <taxon>Eukaryota</taxon>
        <taxon>Fungi</taxon>
        <taxon>Dikarya</taxon>
        <taxon>Basidiomycota</taxon>
        <taxon>Agaricomycotina</taxon>
        <taxon>Agaricomycetes</taxon>
        <taxon>Polyporales</taxon>
        <taxon>Phanerochaetaceae</taxon>
        <taxon>Phlebiopsis</taxon>
    </lineage>
</organism>
<feature type="non-terminal residue" evidence="2">
    <location>
        <position position="99"/>
    </location>
</feature>
<evidence type="ECO:0000256" key="1">
    <source>
        <dbReference type="SAM" id="MobiDB-lite"/>
    </source>
</evidence>
<keyword evidence="3" id="KW-1185">Reference proteome</keyword>
<feature type="region of interest" description="Disordered" evidence="1">
    <location>
        <begin position="40"/>
        <end position="99"/>
    </location>
</feature>
<reference evidence="2 3" key="1">
    <citation type="journal article" date="2014" name="PLoS Genet.">
        <title>Analysis of the Phlebiopsis gigantea genome, transcriptome and secretome provides insight into its pioneer colonization strategies of wood.</title>
        <authorList>
            <person name="Hori C."/>
            <person name="Ishida T."/>
            <person name="Igarashi K."/>
            <person name="Samejima M."/>
            <person name="Suzuki H."/>
            <person name="Master E."/>
            <person name="Ferreira P."/>
            <person name="Ruiz-Duenas F.J."/>
            <person name="Held B."/>
            <person name="Canessa P."/>
            <person name="Larrondo L.F."/>
            <person name="Schmoll M."/>
            <person name="Druzhinina I.S."/>
            <person name="Kubicek C.P."/>
            <person name="Gaskell J.A."/>
            <person name="Kersten P."/>
            <person name="St John F."/>
            <person name="Glasner J."/>
            <person name="Sabat G."/>
            <person name="Splinter BonDurant S."/>
            <person name="Syed K."/>
            <person name="Yadav J."/>
            <person name="Mgbeahuruike A.C."/>
            <person name="Kovalchuk A."/>
            <person name="Asiegbu F.O."/>
            <person name="Lackner G."/>
            <person name="Hoffmeister D."/>
            <person name="Rencoret J."/>
            <person name="Gutierrez A."/>
            <person name="Sun H."/>
            <person name="Lindquist E."/>
            <person name="Barry K."/>
            <person name="Riley R."/>
            <person name="Grigoriev I.V."/>
            <person name="Henrissat B."/>
            <person name="Kues U."/>
            <person name="Berka R.M."/>
            <person name="Martinez A.T."/>
            <person name="Covert S.F."/>
            <person name="Blanchette R.A."/>
            <person name="Cullen D."/>
        </authorList>
    </citation>
    <scope>NUCLEOTIDE SEQUENCE [LARGE SCALE GENOMIC DNA]</scope>
    <source>
        <strain evidence="2 3">11061_1 CR5-6</strain>
    </source>
</reference>
<proteinExistence type="predicted"/>
<evidence type="ECO:0000313" key="3">
    <source>
        <dbReference type="Proteomes" id="UP000053257"/>
    </source>
</evidence>
<evidence type="ECO:0000313" key="2">
    <source>
        <dbReference type="EMBL" id="KIP03411.1"/>
    </source>
</evidence>
<dbReference type="GO" id="GO:0003676">
    <property type="term" value="F:nucleic acid binding"/>
    <property type="evidence" value="ECO:0007669"/>
    <property type="project" value="InterPro"/>
</dbReference>
<feature type="compositionally biased region" description="Acidic residues" evidence="1">
    <location>
        <begin position="76"/>
        <end position="85"/>
    </location>
</feature>
<dbReference type="HOGENOM" id="CLU_151663_0_0_1"/>
<dbReference type="EMBL" id="KN840617">
    <property type="protein sequence ID" value="KIP03411.1"/>
    <property type="molecule type" value="Genomic_DNA"/>
</dbReference>
<sequence>MLVHKCSTYYRLTSETDTVSKITYVTLRTESRIPQRRISELVPAEESAQPAFKIMRRSPQDRRARQNSQPGSTAGDEGDISDPEPSEAGSIGGRSSATG</sequence>
<dbReference type="OrthoDB" id="278430at2759"/>
<dbReference type="Proteomes" id="UP000053257">
    <property type="component" value="Unassembled WGS sequence"/>
</dbReference>
<dbReference type="AlphaFoldDB" id="A0A0C3RSM0"/>
<protein>
    <submittedName>
        <fullName evidence="2">Uncharacterized protein</fullName>
    </submittedName>
</protein>
<dbReference type="InterPro" id="IPR036867">
    <property type="entry name" value="R3H_dom_sf"/>
</dbReference>
<dbReference type="Gene3D" id="3.30.1370.50">
    <property type="entry name" value="R3H-like domain"/>
    <property type="match status" value="1"/>
</dbReference>
<dbReference type="SUPFAM" id="SSF82708">
    <property type="entry name" value="R3H domain"/>
    <property type="match status" value="1"/>
</dbReference>